<evidence type="ECO:0000259" key="14">
    <source>
        <dbReference type="Pfam" id="PF00593"/>
    </source>
</evidence>
<feature type="domain" description="TonB-dependent receptor plug" evidence="15">
    <location>
        <begin position="42"/>
        <end position="148"/>
    </location>
</feature>
<evidence type="ECO:0000256" key="6">
    <source>
        <dbReference type="ARBA" id="ARBA00023004"/>
    </source>
</evidence>
<dbReference type="InterPro" id="IPR012910">
    <property type="entry name" value="Plug_dom"/>
</dbReference>
<evidence type="ECO:0000256" key="13">
    <source>
        <dbReference type="SAM" id="SignalP"/>
    </source>
</evidence>
<keyword evidence="13" id="KW-0732">Signal</keyword>
<organism evidence="16 17">
    <name type="scientific">SAR86 cluster bacterium</name>
    <dbReference type="NCBI Taxonomy" id="2030880"/>
    <lineage>
        <taxon>Bacteria</taxon>
        <taxon>Pseudomonadati</taxon>
        <taxon>Pseudomonadota</taxon>
        <taxon>Gammaproteobacteria</taxon>
        <taxon>SAR86 cluster</taxon>
    </lineage>
</organism>
<evidence type="ECO:0000256" key="10">
    <source>
        <dbReference type="ARBA" id="ARBA00023237"/>
    </source>
</evidence>
<dbReference type="InterPro" id="IPR037066">
    <property type="entry name" value="Plug_dom_sf"/>
</dbReference>
<dbReference type="Proteomes" id="UP000705230">
    <property type="component" value="Unassembled WGS sequence"/>
</dbReference>
<dbReference type="Pfam" id="PF00593">
    <property type="entry name" value="TonB_dep_Rec_b-barrel"/>
    <property type="match status" value="1"/>
</dbReference>
<protein>
    <submittedName>
        <fullName evidence="16">TonB-dependent receptor</fullName>
    </submittedName>
</protein>
<gene>
    <name evidence="16" type="ORF">ISR29_03865</name>
</gene>
<evidence type="ECO:0000256" key="4">
    <source>
        <dbReference type="ARBA" id="ARBA00022496"/>
    </source>
</evidence>
<keyword evidence="8 12" id="KW-0798">TonB box</keyword>
<keyword evidence="16" id="KW-0675">Receptor</keyword>
<keyword evidence="4" id="KW-0410">Iron transport</keyword>
<comment type="caution">
    <text evidence="16">The sequence shown here is derived from an EMBL/GenBank/DDBJ whole genome shotgun (WGS) entry which is preliminary data.</text>
</comment>
<dbReference type="GO" id="GO:0009279">
    <property type="term" value="C:cell outer membrane"/>
    <property type="evidence" value="ECO:0007669"/>
    <property type="project" value="UniProtKB-SubCell"/>
</dbReference>
<reference evidence="16" key="1">
    <citation type="submission" date="2020-10" db="EMBL/GenBank/DDBJ databases">
        <title>Microbiome of the Black Sea water column analyzed by genome centric metagenomics.</title>
        <authorList>
            <person name="Cabello-Yeves P.J."/>
            <person name="Callieri C."/>
            <person name="Picazo A."/>
            <person name="Mehrshad M."/>
            <person name="Haro-Moreno J.M."/>
            <person name="Roda-Garcia J."/>
            <person name="Dzembekova N."/>
            <person name="Slabakova V."/>
            <person name="Slabakova N."/>
            <person name="Moncheva S."/>
            <person name="Rodriguez-Valera F."/>
        </authorList>
    </citation>
    <scope>NUCLEOTIDE SEQUENCE</scope>
    <source>
        <strain evidence="16">BS30m-G43</strain>
    </source>
</reference>
<dbReference type="InterPro" id="IPR036942">
    <property type="entry name" value="Beta-barrel_TonB_sf"/>
</dbReference>
<name>A0A937JFV7_9GAMM</name>
<dbReference type="InterPro" id="IPR000531">
    <property type="entry name" value="Beta-barrel_TonB"/>
</dbReference>
<dbReference type="Gene3D" id="2.40.170.20">
    <property type="entry name" value="TonB-dependent receptor, beta-barrel domain"/>
    <property type="match status" value="1"/>
</dbReference>
<keyword evidence="7" id="KW-0406">Ion transport</keyword>
<keyword evidence="6" id="KW-0408">Iron</keyword>
<evidence type="ECO:0000256" key="12">
    <source>
        <dbReference type="RuleBase" id="RU003357"/>
    </source>
</evidence>
<evidence type="ECO:0000256" key="7">
    <source>
        <dbReference type="ARBA" id="ARBA00023065"/>
    </source>
</evidence>
<evidence type="ECO:0000256" key="9">
    <source>
        <dbReference type="ARBA" id="ARBA00023136"/>
    </source>
</evidence>
<dbReference type="Pfam" id="PF07715">
    <property type="entry name" value="Plug"/>
    <property type="match status" value="1"/>
</dbReference>
<evidence type="ECO:0000313" key="16">
    <source>
        <dbReference type="EMBL" id="MBL6903319.1"/>
    </source>
</evidence>
<comment type="similarity">
    <text evidence="11 12">Belongs to the TonB-dependent receptor family.</text>
</comment>
<keyword evidence="10 11" id="KW-0998">Cell outer membrane</keyword>
<comment type="subcellular location">
    <subcellularLocation>
        <location evidence="1 11">Cell outer membrane</location>
        <topology evidence="1 11">Multi-pass membrane protein</topology>
    </subcellularLocation>
</comment>
<accession>A0A937JFV7</accession>
<dbReference type="SUPFAM" id="SSF56935">
    <property type="entry name" value="Porins"/>
    <property type="match status" value="1"/>
</dbReference>
<dbReference type="EMBL" id="JADHSG010000004">
    <property type="protein sequence ID" value="MBL6903319.1"/>
    <property type="molecule type" value="Genomic_DNA"/>
</dbReference>
<evidence type="ECO:0000256" key="11">
    <source>
        <dbReference type="PROSITE-ProRule" id="PRU01360"/>
    </source>
</evidence>
<keyword evidence="3 11" id="KW-1134">Transmembrane beta strand</keyword>
<keyword evidence="2 11" id="KW-0813">Transport</keyword>
<evidence type="ECO:0000313" key="17">
    <source>
        <dbReference type="Proteomes" id="UP000705230"/>
    </source>
</evidence>
<sequence length="931" mass="101566">MNISLRYIMGATASIFLLTPTNLFAQEIEEVVTTATRKAESVQDVALSVQALSADALADAQVTEVQDLAELVPGFSYQNVLGSGSLYTIRGASSAAVGAGTATSVQTAINGHTLAGSAFGEIGFFDVEQVNILAGPQGTLYGRNVTGGLINLVTARPEAEAGGYLNVEMGNYGSERVTTAINMPFGDNVRTRLAYGSFVKDGWVKNVGTGNDIDGRDSYAVRLSVDVDIDDTSSIQFNTAEYSSDDNRMNIGGQYCEQDIFYGCSPFAKGQLGQTAHEAGTIIGFIDALTFLRPTPGFDSYANSEKFATLDMVNKNHDPDRQMVVQNSQIEYIKQINDITLKAKYSYSVRDYQHTDDQDHSFASETFSSAVGPVPAMELQYECFNAAMVDRSESVECSQDYDINRQSEINLISDFDGPHNFTAGLYMRENDNANNYILQTTGYQMLRSFDLHPYSDSLFGGAMDGKGGIGFWGTFNAVFGNVAPFIPQFGLPASLALITQNTLDFCSMMGGVCDRTLPNELGGLITSQNSKVKSNALFGEYYYDINDATKLTLGMRYNDDTYESTIFSTLSDVTNTSYVYNPTYSRNNAGQTREQNENSAFTYKMAIQHFINDNSMVYASYTTGLKAGGTSPNELGVNLPYGEEESVNTEIGTRNILMDGRLLINATYFEFDVTNGQYGQLERAGVVNRTFDYMNKGFEGQMKFFITDNTQLDFNFLASDSAMGNGLARDPNNPNGATQMLGSGFGNAALANFLTFSGFDAATAAATAAAIGENFGTFAPFVQWAATDRGIIYNFQGDVQTLAGLSQDFYYQLEGNNVPLVADLDYNLSLSQRFPQSGGATDVKFTYVHKGERDGDIFNGDRFKLPEAKYMDMLVTYTPSSEEWYVGGFIKNIADKRYQHGVTANGNLAGGGVHITFANPRTYGFNFGMNF</sequence>
<evidence type="ECO:0000256" key="1">
    <source>
        <dbReference type="ARBA" id="ARBA00004571"/>
    </source>
</evidence>
<evidence type="ECO:0000256" key="8">
    <source>
        <dbReference type="ARBA" id="ARBA00023077"/>
    </source>
</evidence>
<feature type="domain" description="TonB-dependent receptor-like beta-barrel" evidence="14">
    <location>
        <begin position="399"/>
        <end position="892"/>
    </location>
</feature>
<evidence type="ECO:0000256" key="3">
    <source>
        <dbReference type="ARBA" id="ARBA00022452"/>
    </source>
</evidence>
<dbReference type="Gene3D" id="2.170.130.10">
    <property type="entry name" value="TonB-dependent receptor, plug domain"/>
    <property type="match status" value="1"/>
</dbReference>
<evidence type="ECO:0000259" key="15">
    <source>
        <dbReference type="Pfam" id="PF07715"/>
    </source>
</evidence>
<keyword evidence="5 11" id="KW-0812">Transmembrane</keyword>
<dbReference type="GO" id="GO:0006826">
    <property type="term" value="P:iron ion transport"/>
    <property type="evidence" value="ECO:0007669"/>
    <property type="project" value="UniProtKB-KW"/>
</dbReference>
<dbReference type="PANTHER" id="PTHR32552">
    <property type="entry name" value="FERRICHROME IRON RECEPTOR-RELATED"/>
    <property type="match status" value="1"/>
</dbReference>
<dbReference type="PROSITE" id="PS52016">
    <property type="entry name" value="TONB_DEPENDENT_REC_3"/>
    <property type="match status" value="1"/>
</dbReference>
<feature type="signal peptide" evidence="13">
    <location>
        <begin position="1"/>
        <end position="25"/>
    </location>
</feature>
<dbReference type="AlphaFoldDB" id="A0A937JFV7"/>
<dbReference type="InterPro" id="IPR039426">
    <property type="entry name" value="TonB-dep_rcpt-like"/>
</dbReference>
<evidence type="ECO:0000256" key="5">
    <source>
        <dbReference type="ARBA" id="ARBA00022692"/>
    </source>
</evidence>
<proteinExistence type="inferred from homology"/>
<feature type="chain" id="PRO_5037198936" evidence="13">
    <location>
        <begin position="26"/>
        <end position="931"/>
    </location>
</feature>
<dbReference type="PANTHER" id="PTHR32552:SF81">
    <property type="entry name" value="TONB-DEPENDENT OUTER MEMBRANE RECEPTOR"/>
    <property type="match status" value="1"/>
</dbReference>
<keyword evidence="9 11" id="KW-0472">Membrane</keyword>
<evidence type="ECO:0000256" key="2">
    <source>
        <dbReference type="ARBA" id="ARBA00022448"/>
    </source>
</evidence>